<comment type="subcellular location">
    <subcellularLocation>
        <location evidence="1">Cell membrane</location>
        <topology evidence="1">Multi-pass membrane protein</topology>
    </subcellularLocation>
</comment>
<protein>
    <recommendedName>
        <fullName evidence="21">Calx-beta domain-containing protein</fullName>
    </recommendedName>
</protein>
<keyword evidence="8" id="KW-0479">Metal-binding</keyword>
<dbReference type="Gene3D" id="1.20.1420.30">
    <property type="entry name" value="NCX, central ion-binding region"/>
    <property type="match status" value="1"/>
</dbReference>
<dbReference type="GO" id="GO:0005432">
    <property type="term" value="F:calcium:sodium antiporter activity"/>
    <property type="evidence" value="ECO:0007669"/>
    <property type="project" value="InterPro"/>
</dbReference>
<keyword evidence="13 20" id="KW-1133">Transmembrane helix</keyword>
<evidence type="ECO:0000256" key="2">
    <source>
        <dbReference type="ARBA" id="ARBA00007489"/>
    </source>
</evidence>
<dbReference type="GO" id="GO:0030424">
    <property type="term" value="C:axon"/>
    <property type="evidence" value="ECO:0007669"/>
    <property type="project" value="TreeGrafter"/>
</dbReference>
<keyword evidence="4" id="KW-0050">Antiport</keyword>
<feature type="domain" description="Calx-beta" evidence="21">
    <location>
        <begin position="178"/>
        <end position="277"/>
    </location>
</feature>
<keyword evidence="10" id="KW-0677">Repeat</keyword>
<evidence type="ECO:0000256" key="8">
    <source>
        <dbReference type="ARBA" id="ARBA00022723"/>
    </source>
</evidence>
<sequence>MDPALTPDMVADILTRRFMEATPHSRSWYRSNAIRSLTGAKKHISQTAFDLEDMKRLSVCDLEEGHPTLRASKSETDPSHGGKLAVVEFTSAAVAVLENQGTVRLGIKRTGRLNIPVAVKATTINGTATSVNDYKPFDDHIQIEIIDDNIWEPDEFFFVKLKVVSNTEACVLGSISICEVTIINDDEPGVLEFCKPSFLTKETDDTMMIPVVRKNGADGRVTVKWVTKDITAVEGRDYLGKGGVLTFDDQEINKNIVVRCIPSHKAERDDSFQVELKDPTGGAILGKIHKTIVTIVTDEEFSGLVSRIVNMSKATQEALELPSTTFSQQFVEAMNVNGGDLENATFMSYVLHFLSFFWKFSFAFIPPTHICGGWVTFIVSLSVIGLLTAVIGDLASIFGCLIGLEDSITAITLVAMGTSMPDTFASKTAAIMEKTADSSIGNVNGSNSVNVFLGLGLPWMLASVYHYLQGGVFRVKAGTLGFSVMIYSIVAVIAIIILICRRTSSAVGAELGGPKCIKIVCSIVFLLLWVVYILLSALQVKGYIKTGLF</sequence>
<evidence type="ECO:0000313" key="22">
    <source>
        <dbReference type="EMBL" id="CAG5136336.1"/>
    </source>
</evidence>
<keyword evidence="6" id="KW-0109">Calcium transport</keyword>
<proteinExistence type="inferred from homology"/>
<dbReference type="GO" id="GO:0098703">
    <property type="term" value="P:calcium ion import across plasma membrane"/>
    <property type="evidence" value="ECO:0007669"/>
    <property type="project" value="TreeGrafter"/>
</dbReference>
<keyword evidence="23" id="KW-1185">Reference proteome</keyword>
<keyword evidence="17" id="KW-0325">Glycoprotein</keyword>
<feature type="transmembrane region" description="Helical" evidence="20">
    <location>
        <begin position="346"/>
        <end position="365"/>
    </location>
</feature>
<dbReference type="Pfam" id="PF01699">
    <property type="entry name" value="Na_Ca_ex"/>
    <property type="match status" value="1"/>
</dbReference>
<keyword evidence="18" id="KW-0739">Sodium transport</keyword>
<evidence type="ECO:0000256" key="1">
    <source>
        <dbReference type="ARBA" id="ARBA00004651"/>
    </source>
</evidence>
<organism evidence="22 23">
    <name type="scientific">Candidula unifasciata</name>
    <dbReference type="NCBI Taxonomy" id="100452"/>
    <lineage>
        <taxon>Eukaryota</taxon>
        <taxon>Metazoa</taxon>
        <taxon>Spiralia</taxon>
        <taxon>Lophotrochozoa</taxon>
        <taxon>Mollusca</taxon>
        <taxon>Gastropoda</taxon>
        <taxon>Heterobranchia</taxon>
        <taxon>Euthyneura</taxon>
        <taxon>Panpulmonata</taxon>
        <taxon>Eupulmonata</taxon>
        <taxon>Stylommatophora</taxon>
        <taxon>Helicina</taxon>
        <taxon>Helicoidea</taxon>
        <taxon>Geomitridae</taxon>
        <taxon>Candidula</taxon>
    </lineage>
</organism>
<dbReference type="AlphaFoldDB" id="A0A8S4ABH3"/>
<evidence type="ECO:0000256" key="3">
    <source>
        <dbReference type="ARBA" id="ARBA00022448"/>
    </source>
</evidence>
<evidence type="ECO:0000313" key="23">
    <source>
        <dbReference type="Proteomes" id="UP000678393"/>
    </source>
</evidence>
<dbReference type="InterPro" id="IPR004836">
    <property type="entry name" value="Na_Ca_Ex"/>
</dbReference>
<evidence type="ECO:0000256" key="10">
    <source>
        <dbReference type="ARBA" id="ARBA00022737"/>
    </source>
</evidence>
<dbReference type="InterPro" id="IPR004837">
    <property type="entry name" value="NaCa_Exmemb"/>
</dbReference>
<reference evidence="22" key="1">
    <citation type="submission" date="2021-04" db="EMBL/GenBank/DDBJ databases">
        <authorList>
            <consortium name="Molecular Ecology Group"/>
        </authorList>
    </citation>
    <scope>NUCLEOTIDE SEQUENCE</scope>
</reference>
<evidence type="ECO:0000256" key="19">
    <source>
        <dbReference type="ARBA" id="ARBA00033667"/>
    </source>
</evidence>
<dbReference type="InterPro" id="IPR044880">
    <property type="entry name" value="NCX_ion-bd_dom_sf"/>
</dbReference>
<dbReference type="SUPFAM" id="SSF141072">
    <property type="entry name" value="CalX-like"/>
    <property type="match status" value="2"/>
</dbReference>
<feature type="transmembrane region" description="Helical" evidence="20">
    <location>
        <begin position="519"/>
        <end position="538"/>
    </location>
</feature>
<evidence type="ECO:0000256" key="11">
    <source>
        <dbReference type="ARBA" id="ARBA00022837"/>
    </source>
</evidence>
<evidence type="ECO:0000256" key="7">
    <source>
        <dbReference type="ARBA" id="ARBA00022692"/>
    </source>
</evidence>
<evidence type="ECO:0000256" key="18">
    <source>
        <dbReference type="ARBA" id="ARBA00023201"/>
    </source>
</evidence>
<dbReference type="OrthoDB" id="418484at2759"/>
<comment type="catalytic activity">
    <reaction evidence="19">
        <text>Ca(2+)(in) + 3 Na(+)(out) = Ca(2+)(out) + 3 Na(+)(in)</text>
        <dbReference type="Rhea" id="RHEA:69955"/>
        <dbReference type="ChEBI" id="CHEBI:29101"/>
        <dbReference type="ChEBI" id="CHEBI:29108"/>
    </reaction>
</comment>
<feature type="transmembrane region" description="Helical" evidence="20">
    <location>
        <begin position="480"/>
        <end position="499"/>
    </location>
</feature>
<evidence type="ECO:0000256" key="9">
    <source>
        <dbReference type="ARBA" id="ARBA00022729"/>
    </source>
</evidence>
<keyword evidence="14" id="KW-0915">Sodium</keyword>
<evidence type="ECO:0000259" key="21">
    <source>
        <dbReference type="SMART" id="SM00237"/>
    </source>
</evidence>
<feature type="transmembrane region" description="Helical" evidence="20">
    <location>
        <begin position="377"/>
        <end position="404"/>
    </location>
</feature>
<evidence type="ECO:0000256" key="13">
    <source>
        <dbReference type="ARBA" id="ARBA00022989"/>
    </source>
</evidence>
<dbReference type="GO" id="GO:0005516">
    <property type="term" value="F:calmodulin binding"/>
    <property type="evidence" value="ECO:0007669"/>
    <property type="project" value="UniProtKB-KW"/>
</dbReference>
<accession>A0A8S4ABH3</accession>
<dbReference type="EMBL" id="CAJHNH020008521">
    <property type="protein sequence ID" value="CAG5136336.1"/>
    <property type="molecule type" value="Genomic_DNA"/>
</dbReference>
<evidence type="ECO:0000256" key="5">
    <source>
        <dbReference type="ARBA" id="ARBA00022475"/>
    </source>
</evidence>
<dbReference type="InterPro" id="IPR003644">
    <property type="entry name" value="Calx_beta"/>
</dbReference>
<keyword evidence="12" id="KW-0112">Calmodulin-binding</keyword>
<evidence type="ECO:0000256" key="20">
    <source>
        <dbReference type="SAM" id="Phobius"/>
    </source>
</evidence>
<gene>
    <name evidence="22" type="ORF">CUNI_LOCUS21894</name>
</gene>
<dbReference type="PANTHER" id="PTHR11878">
    <property type="entry name" value="SODIUM/CALCIUM EXCHANGER"/>
    <property type="match status" value="1"/>
</dbReference>
<dbReference type="PANTHER" id="PTHR11878:SF76">
    <property type="entry name" value="CALX-BETA DOMAIN-CONTAINING PROTEIN"/>
    <property type="match status" value="1"/>
</dbReference>
<feature type="transmembrane region" description="Helical" evidence="20">
    <location>
        <begin position="449"/>
        <end position="468"/>
    </location>
</feature>
<dbReference type="GO" id="GO:0098794">
    <property type="term" value="C:postsynapse"/>
    <property type="evidence" value="ECO:0007669"/>
    <property type="project" value="TreeGrafter"/>
</dbReference>
<dbReference type="GO" id="GO:0046872">
    <property type="term" value="F:metal ion binding"/>
    <property type="evidence" value="ECO:0007669"/>
    <property type="project" value="UniProtKB-KW"/>
</dbReference>
<keyword evidence="3" id="KW-0813">Transport</keyword>
<comment type="caution">
    <text evidence="22">The sequence shown here is derived from an EMBL/GenBank/DDBJ whole genome shotgun (WGS) entry which is preliminary data.</text>
</comment>
<name>A0A8S4ABH3_9EUPU</name>
<dbReference type="InterPro" id="IPR038081">
    <property type="entry name" value="CalX-like_sf"/>
</dbReference>
<evidence type="ECO:0000256" key="12">
    <source>
        <dbReference type="ARBA" id="ARBA00022860"/>
    </source>
</evidence>
<evidence type="ECO:0000256" key="17">
    <source>
        <dbReference type="ARBA" id="ARBA00023180"/>
    </source>
</evidence>
<dbReference type="Proteomes" id="UP000678393">
    <property type="component" value="Unassembled WGS sequence"/>
</dbReference>
<keyword evidence="5" id="KW-1003">Cell membrane</keyword>
<comment type="similarity">
    <text evidence="2">Belongs to the Ca(2+):cation antiporter (CaCA) (TC 2.A.19) family. SLC8 subfamily.</text>
</comment>
<evidence type="ECO:0000256" key="6">
    <source>
        <dbReference type="ARBA" id="ARBA00022568"/>
    </source>
</evidence>
<dbReference type="GO" id="GO:0042383">
    <property type="term" value="C:sarcolemma"/>
    <property type="evidence" value="ECO:0007669"/>
    <property type="project" value="TreeGrafter"/>
</dbReference>
<keyword evidence="11" id="KW-0106">Calcium</keyword>
<dbReference type="InterPro" id="IPR051171">
    <property type="entry name" value="CaCA"/>
</dbReference>
<dbReference type="SMART" id="SM00237">
    <property type="entry name" value="Calx_beta"/>
    <property type="match status" value="2"/>
</dbReference>
<keyword evidence="16 20" id="KW-0472">Membrane</keyword>
<dbReference type="GO" id="GO:0007154">
    <property type="term" value="P:cell communication"/>
    <property type="evidence" value="ECO:0007669"/>
    <property type="project" value="InterPro"/>
</dbReference>
<keyword evidence="15" id="KW-0406">Ion transport</keyword>
<evidence type="ECO:0000256" key="4">
    <source>
        <dbReference type="ARBA" id="ARBA00022449"/>
    </source>
</evidence>
<keyword evidence="7 20" id="KW-0812">Transmembrane</keyword>
<evidence type="ECO:0000256" key="15">
    <source>
        <dbReference type="ARBA" id="ARBA00023065"/>
    </source>
</evidence>
<dbReference type="PRINTS" id="PR01259">
    <property type="entry name" value="NACAEXCHNGR"/>
</dbReference>
<keyword evidence="9" id="KW-0732">Signal</keyword>
<evidence type="ECO:0000256" key="14">
    <source>
        <dbReference type="ARBA" id="ARBA00023053"/>
    </source>
</evidence>
<dbReference type="Gene3D" id="2.60.40.2030">
    <property type="match status" value="2"/>
</dbReference>
<evidence type="ECO:0000256" key="16">
    <source>
        <dbReference type="ARBA" id="ARBA00023136"/>
    </source>
</evidence>
<dbReference type="Pfam" id="PF03160">
    <property type="entry name" value="Calx-beta"/>
    <property type="match status" value="1"/>
</dbReference>
<feature type="domain" description="Calx-beta" evidence="21">
    <location>
        <begin position="69"/>
        <end position="162"/>
    </location>
</feature>